<dbReference type="Proteomes" id="UP000317344">
    <property type="component" value="Chromosome"/>
</dbReference>
<dbReference type="InterPro" id="IPR029063">
    <property type="entry name" value="SAM-dependent_MTases_sf"/>
</dbReference>
<keyword evidence="2" id="KW-0808">Transferase</keyword>
<gene>
    <name evidence="2" type="ORF">FO059_11050</name>
</gene>
<evidence type="ECO:0000259" key="1">
    <source>
        <dbReference type="Pfam" id="PF08241"/>
    </source>
</evidence>
<dbReference type="AlphaFoldDB" id="A0A516X3W4"/>
<dbReference type="Pfam" id="PF08241">
    <property type="entry name" value="Methyltransf_11"/>
    <property type="match status" value="1"/>
</dbReference>
<protein>
    <submittedName>
        <fullName evidence="2">Methyltransferase domain-containing protein</fullName>
    </submittedName>
</protein>
<proteinExistence type="predicted"/>
<dbReference type="SUPFAM" id="SSF53335">
    <property type="entry name" value="S-adenosyl-L-methionine-dependent methyltransferases"/>
    <property type="match status" value="1"/>
</dbReference>
<dbReference type="InterPro" id="IPR013216">
    <property type="entry name" value="Methyltransf_11"/>
</dbReference>
<reference evidence="2 3" key="1">
    <citation type="submission" date="2019-07" db="EMBL/GenBank/DDBJ databases">
        <title>Tomitella cavernea sp. nov., an actinomycete isolated from soil.</title>
        <authorList>
            <person name="Cheng J."/>
        </authorList>
    </citation>
    <scope>NUCLEOTIDE SEQUENCE [LARGE SCALE GENOMIC DNA]</scope>
    <source>
        <strain evidence="2 3">HY188</strain>
    </source>
</reference>
<dbReference type="GO" id="GO:0032259">
    <property type="term" value="P:methylation"/>
    <property type="evidence" value="ECO:0007669"/>
    <property type="project" value="UniProtKB-KW"/>
</dbReference>
<organism evidence="2 3">
    <name type="scientific">Tomitella fengzijianii</name>
    <dbReference type="NCBI Taxonomy" id="2597660"/>
    <lineage>
        <taxon>Bacteria</taxon>
        <taxon>Bacillati</taxon>
        <taxon>Actinomycetota</taxon>
        <taxon>Actinomycetes</taxon>
        <taxon>Mycobacteriales</taxon>
        <taxon>Tomitella</taxon>
    </lineage>
</organism>
<evidence type="ECO:0000313" key="3">
    <source>
        <dbReference type="Proteomes" id="UP000317344"/>
    </source>
</evidence>
<dbReference type="Gene3D" id="3.40.50.150">
    <property type="entry name" value="Vaccinia Virus protein VP39"/>
    <property type="match status" value="1"/>
</dbReference>
<dbReference type="EMBL" id="CP041765">
    <property type="protein sequence ID" value="QDQ97758.1"/>
    <property type="molecule type" value="Genomic_DNA"/>
</dbReference>
<dbReference type="OrthoDB" id="9810247at2"/>
<dbReference type="GO" id="GO:0008757">
    <property type="term" value="F:S-adenosylmethionine-dependent methyltransferase activity"/>
    <property type="evidence" value="ECO:0007669"/>
    <property type="project" value="InterPro"/>
</dbReference>
<evidence type="ECO:0000313" key="2">
    <source>
        <dbReference type="EMBL" id="QDQ97758.1"/>
    </source>
</evidence>
<keyword evidence="3" id="KW-1185">Reference proteome</keyword>
<keyword evidence="2" id="KW-0489">Methyltransferase</keyword>
<dbReference type="PANTHER" id="PTHR43861">
    <property type="entry name" value="TRANS-ACONITATE 2-METHYLTRANSFERASE-RELATED"/>
    <property type="match status" value="1"/>
</dbReference>
<feature type="domain" description="Methyltransferase type 11" evidence="1">
    <location>
        <begin position="60"/>
        <end position="151"/>
    </location>
</feature>
<dbReference type="KEGG" id="toy:FO059_11050"/>
<accession>A0A516X3W4</accession>
<reference evidence="2 3" key="2">
    <citation type="submission" date="2019-07" db="EMBL/GenBank/DDBJ databases">
        <authorList>
            <person name="Huang Y."/>
        </authorList>
    </citation>
    <scope>NUCLEOTIDE SEQUENCE [LARGE SCALE GENOMIC DNA]</scope>
    <source>
        <strain evidence="2 3">HY188</strain>
    </source>
</reference>
<name>A0A516X3W4_9ACTN</name>
<sequence>MQRVTDSADDAARTLAGDAPALPLTGERTVPGLAEENYWFRRHEVVYLDLVEACRGRIVVDAGFGEGYGAALIAGAAAGVLGVDYDATATAHVARRYPSVQVTRGNLAALPVADDAVDAVVNLQVIEHLWDQEQFLRECHRVLAPGGRLLISTPNRITFSPGRDTPLNPFHTRELNAAELTELLVGAGFAVESMRGVHHGPRLAALDAKHGGSLIDAQIERALAGEPWPADLRADVAAVTADDFHLRTDGIDGSLDLVATAVKAP</sequence>